<feature type="region of interest" description="Disordered" evidence="1">
    <location>
        <begin position="1"/>
        <end position="34"/>
    </location>
</feature>
<evidence type="ECO:0000313" key="3">
    <source>
        <dbReference type="EMBL" id="EFE69248.2"/>
    </source>
</evidence>
<proteinExistence type="predicted"/>
<evidence type="ECO:0000256" key="1">
    <source>
        <dbReference type="SAM" id="MobiDB-lite"/>
    </source>
</evidence>
<keyword evidence="2" id="KW-0472">Membrane</keyword>
<name>D6A0L6_STRV1</name>
<dbReference type="eggNOG" id="ENOG5034BBF">
    <property type="taxonomic scope" value="Bacteria"/>
</dbReference>
<keyword evidence="2" id="KW-1133">Transmembrane helix</keyword>
<dbReference type="Proteomes" id="UP000003824">
    <property type="component" value="Unassembled WGS sequence"/>
</dbReference>
<feature type="transmembrane region" description="Helical" evidence="2">
    <location>
        <begin position="120"/>
        <end position="143"/>
    </location>
</feature>
<reference evidence="4" key="1">
    <citation type="submission" date="2008-12" db="EMBL/GenBank/DDBJ databases">
        <title>Annotation of Streptomyces ghanaensis ATCC 14672.</title>
        <authorList>
            <consortium name="The Broad Institute Genome Sequencing Platform"/>
            <consortium name="Broad Institute Microbial Sequencing Center"/>
            <person name="Fischbach M."/>
            <person name="Ward D."/>
            <person name="Young S."/>
            <person name="Kodira C.D."/>
            <person name="Zeng Q."/>
            <person name="Koehrsen M."/>
            <person name="Godfrey P."/>
            <person name="Alvarado L."/>
            <person name="Berlin A.M."/>
            <person name="Borenstein D."/>
            <person name="Chen Z."/>
            <person name="Engels R."/>
            <person name="Freedman E."/>
            <person name="Gellesch M."/>
            <person name="Goldberg J."/>
            <person name="Griggs A."/>
            <person name="Gujja S."/>
            <person name="Heiman D.I."/>
            <person name="Hepburn T.A."/>
            <person name="Howarth C."/>
            <person name="Jen D."/>
            <person name="Larson L."/>
            <person name="Lewis B."/>
            <person name="Mehta T."/>
            <person name="Park D."/>
            <person name="Pearson M."/>
            <person name="Roberts A."/>
            <person name="Saif S."/>
            <person name="Shea T.D."/>
            <person name="Shenoy N."/>
            <person name="Sisk P."/>
            <person name="Stolte C."/>
            <person name="Sykes S.N."/>
            <person name="Walk T."/>
            <person name="White J."/>
            <person name="Yandava C."/>
            <person name="Straight P."/>
            <person name="Clardy J."/>
            <person name="Hung D."/>
            <person name="Kolter R."/>
            <person name="Mekalanos J."/>
            <person name="Walker S."/>
            <person name="Walsh C.T."/>
            <person name="Wieland B.L.C."/>
            <person name="Ilzarbe M."/>
            <person name="Galagan J."/>
            <person name="Nusbaum C."/>
            <person name="Birren B."/>
        </authorList>
    </citation>
    <scope>NUCLEOTIDE SEQUENCE [LARGE SCALE GENOMIC DNA]</scope>
    <source>
        <strain evidence="4">ATCC 14672 / DSM 40746 / JCM 4963 / KCTC 9882 / NRRL B-12104 / FH 1290</strain>
    </source>
</reference>
<organism evidence="3 4">
    <name type="scientific">Streptomyces viridosporus (strain ATCC 14672 / DSM 40746 / JCM 4963 / KCTC 9882 / NRRL B-12104 / FH 1290)</name>
    <name type="common">Streptomyces ghanaensis</name>
    <dbReference type="NCBI Taxonomy" id="566461"/>
    <lineage>
        <taxon>Bacteria</taxon>
        <taxon>Bacillati</taxon>
        <taxon>Actinomycetota</taxon>
        <taxon>Actinomycetes</taxon>
        <taxon>Kitasatosporales</taxon>
        <taxon>Streptomycetaceae</taxon>
        <taxon>Streptomyces</taxon>
    </lineage>
</organism>
<evidence type="ECO:0000256" key="2">
    <source>
        <dbReference type="SAM" id="Phobius"/>
    </source>
</evidence>
<feature type="transmembrane region" description="Helical" evidence="2">
    <location>
        <begin position="203"/>
        <end position="225"/>
    </location>
</feature>
<sequence length="235" mass="23546">MEVQFAGCPAGRAASSRLPGTARRTGGTVTGRGPRGPAVATVTTLLPELWLPPQAGEGRAGGLGGFALLDREAVVWLVALLFAVMMVVCCFGLVGYGFGSVADGLAGRKERRPAVLRGTAALAGACALAVYAWGLLGVAGAWMEAEDGGTDSAPVRSCRTPGWLERSAAGVEITGYRVSVVPLGFVCETSDGGSYDNGDVPGYVNPAALGLALAAAVCAVSAGYASERGARAAAG</sequence>
<keyword evidence="2" id="KW-0812">Transmembrane</keyword>
<evidence type="ECO:0000313" key="4">
    <source>
        <dbReference type="Proteomes" id="UP000003824"/>
    </source>
</evidence>
<protein>
    <submittedName>
        <fullName evidence="3">Predicted protein</fullName>
    </submittedName>
</protein>
<dbReference type="EMBL" id="DS999641">
    <property type="protein sequence ID" value="EFE69248.2"/>
    <property type="molecule type" value="Genomic_DNA"/>
</dbReference>
<accession>D6A0L6</accession>
<feature type="transmembrane region" description="Helical" evidence="2">
    <location>
        <begin position="73"/>
        <end position="99"/>
    </location>
</feature>
<dbReference type="AlphaFoldDB" id="D6A0L6"/>
<gene>
    <name evidence="3" type="ORF">SSFG_04490</name>
</gene>